<gene>
    <name evidence="1" type="ORF">LSAT_V11C400166700</name>
</gene>
<organism evidence="1 2">
    <name type="scientific">Lactuca sativa</name>
    <name type="common">Garden lettuce</name>
    <dbReference type="NCBI Taxonomy" id="4236"/>
    <lineage>
        <taxon>Eukaryota</taxon>
        <taxon>Viridiplantae</taxon>
        <taxon>Streptophyta</taxon>
        <taxon>Embryophyta</taxon>
        <taxon>Tracheophyta</taxon>
        <taxon>Spermatophyta</taxon>
        <taxon>Magnoliopsida</taxon>
        <taxon>eudicotyledons</taxon>
        <taxon>Gunneridae</taxon>
        <taxon>Pentapetalae</taxon>
        <taxon>asterids</taxon>
        <taxon>campanulids</taxon>
        <taxon>Asterales</taxon>
        <taxon>Asteraceae</taxon>
        <taxon>Cichorioideae</taxon>
        <taxon>Cichorieae</taxon>
        <taxon>Lactucinae</taxon>
        <taxon>Lactuca</taxon>
    </lineage>
</organism>
<keyword evidence="2" id="KW-1185">Reference proteome</keyword>
<dbReference type="InterPro" id="IPR012337">
    <property type="entry name" value="RNaseH-like_sf"/>
</dbReference>
<evidence type="ECO:0000313" key="1">
    <source>
        <dbReference type="EMBL" id="KAJ0212621.1"/>
    </source>
</evidence>
<proteinExistence type="predicted"/>
<dbReference type="AlphaFoldDB" id="A0A9R1VXS2"/>
<evidence type="ECO:0000313" key="2">
    <source>
        <dbReference type="Proteomes" id="UP000235145"/>
    </source>
</evidence>
<name>A0A9R1VXS2_LACSA</name>
<protein>
    <recommendedName>
        <fullName evidence="3">hAT-like transposase RNase-H fold domain-containing protein</fullName>
    </recommendedName>
</protein>
<dbReference type="EMBL" id="NBSK02000004">
    <property type="protein sequence ID" value="KAJ0212621.1"/>
    <property type="molecule type" value="Genomic_DNA"/>
</dbReference>
<accession>A0A9R1VXS2</accession>
<sequence>MVKFFEKIKTKTELVSATSKPLINNFMYFAVLLDPTTKSPFLLHAFKKMIGCMEVMEPPSSLADIDIKSRQMDREIENRMENLFMIYLKRFDNGGSSQQEASQKVIDVDDDNNFFGDFICMGGSNSDPIDNDFRTYLKENIVNYKKNSILGYWRPNAIRFPTVARMPKVYKLILLQFNSFFVGHIGDTNLKCGVRVRV</sequence>
<comment type="caution">
    <text evidence="1">The sequence shown here is derived from an EMBL/GenBank/DDBJ whole genome shotgun (WGS) entry which is preliminary data.</text>
</comment>
<dbReference type="Proteomes" id="UP000235145">
    <property type="component" value="Unassembled WGS sequence"/>
</dbReference>
<evidence type="ECO:0008006" key="3">
    <source>
        <dbReference type="Google" id="ProtNLM"/>
    </source>
</evidence>
<reference evidence="1 2" key="1">
    <citation type="journal article" date="2017" name="Nat. Commun.">
        <title>Genome assembly with in vitro proximity ligation data and whole-genome triplication in lettuce.</title>
        <authorList>
            <person name="Reyes-Chin-Wo S."/>
            <person name="Wang Z."/>
            <person name="Yang X."/>
            <person name="Kozik A."/>
            <person name="Arikit S."/>
            <person name="Song C."/>
            <person name="Xia L."/>
            <person name="Froenicke L."/>
            <person name="Lavelle D.O."/>
            <person name="Truco M.J."/>
            <person name="Xia R."/>
            <person name="Zhu S."/>
            <person name="Xu C."/>
            <person name="Xu H."/>
            <person name="Xu X."/>
            <person name="Cox K."/>
            <person name="Korf I."/>
            <person name="Meyers B.C."/>
            <person name="Michelmore R.W."/>
        </authorList>
    </citation>
    <scope>NUCLEOTIDE SEQUENCE [LARGE SCALE GENOMIC DNA]</scope>
    <source>
        <strain evidence="2">cv. Salinas</strain>
        <tissue evidence="1">Seedlings</tissue>
    </source>
</reference>
<dbReference type="SUPFAM" id="SSF53098">
    <property type="entry name" value="Ribonuclease H-like"/>
    <property type="match status" value="1"/>
</dbReference>